<dbReference type="Proteomes" id="UP000012527">
    <property type="component" value="Unassembled WGS sequence"/>
</dbReference>
<dbReference type="RefSeq" id="WP_004086655.1">
    <property type="nucleotide sequence ID" value="NZ_KB822515.1"/>
</dbReference>
<sequence length="55" mass="6130">MTIRDAAHARELAQKAKALKATHNQADKAEFEKIKTALLSQGYGALVREYGIESW</sequence>
<accession>N2BLP4</accession>
<gene>
    <name evidence="1" type="ORF">C826_00974</name>
</gene>
<protein>
    <submittedName>
        <fullName evidence="1">Uncharacterized protein</fullName>
    </submittedName>
</protein>
<dbReference type="AlphaFoldDB" id="N2BLP4"/>
<dbReference type="HOGENOM" id="CLU_3026026_0_0_7"/>
<evidence type="ECO:0000313" key="2">
    <source>
        <dbReference type="Proteomes" id="UP000012527"/>
    </source>
</evidence>
<dbReference type="PATRIC" id="fig|1235804.3.peg.1062"/>
<proteinExistence type="predicted"/>
<organism evidence="1 2">
    <name type="scientific">Helicobacter bilis WiWa</name>
    <dbReference type="NCBI Taxonomy" id="1235804"/>
    <lineage>
        <taxon>Bacteria</taxon>
        <taxon>Pseudomonadati</taxon>
        <taxon>Campylobacterota</taxon>
        <taxon>Epsilonproteobacteria</taxon>
        <taxon>Campylobacterales</taxon>
        <taxon>Helicobacteraceae</taxon>
        <taxon>Helicobacter</taxon>
    </lineage>
</organism>
<evidence type="ECO:0000313" key="1">
    <source>
        <dbReference type="EMBL" id="EMZ39388.1"/>
    </source>
</evidence>
<dbReference type="EMBL" id="AQFW01000011">
    <property type="protein sequence ID" value="EMZ39388.1"/>
    <property type="molecule type" value="Genomic_DNA"/>
</dbReference>
<reference evidence="1 2" key="1">
    <citation type="submission" date="2013-02" db="EMBL/GenBank/DDBJ databases">
        <title>The Genome Sequence of Helicobacter bilis WiWa.</title>
        <authorList>
            <consortium name="The Broad Institute Genome Sequencing Platform"/>
            <person name="Ward D."/>
            <person name="Overstreet A.-M.C."/>
            <person name="Ramer-Tait A.E."/>
            <person name="Phillips G.J."/>
            <person name="Wannemuehler M.J."/>
            <person name="Walker B."/>
            <person name="Young S.K."/>
            <person name="Zeng Q."/>
            <person name="Gargeya S."/>
            <person name="Fitzgerald M."/>
            <person name="Haas B."/>
            <person name="Abouelleil A."/>
            <person name="Alvarado L."/>
            <person name="Arachchi H.M."/>
            <person name="Berlin A.M."/>
            <person name="Chapman S.B."/>
            <person name="Dewar J."/>
            <person name="Goldberg J."/>
            <person name="Griggs A."/>
            <person name="Gujja S."/>
            <person name="Hansen M."/>
            <person name="Howarth C."/>
            <person name="Imamovic A."/>
            <person name="Larimer J."/>
            <person name="McCowan C."/>
            <person name="Murphy C."/>
            <person name="Neiman D."/>
            <person name="Pearson M."/>
            <person name="Priest M."/>
            <person name="Roberts A."/>
            <person name="Saif S."/>
            <person name="Shea T."/>
            <person name="Sisk P."/>
            <person name="Sykes S."/>
            <person name="Wortman J."/>
            <person name="Nusbaum C."/>
            <person name="Birren B."/>
        </authorList>
    </citation>
    <scope>NUCLEOTIDE SEQUENCE [LARGE SCALE GENOMIC DNA]</scope>
    <source>
        <strain evidence="1 2">WiWa</strain>
    </source>
</reference>
<name>N2BLP4_9HELI</name>
<comment type="caution">
    <text evidence="1">The sequence shown here is derived from an EMBL/GenBank/DDBJ whole genome shotgun (WGS) entry which is preliminary data.</text>
</comment>
<dbReference type="GeneID" id="60657764"/>